<dbReference type="GO" id="GO:0030170">
    <property type="term" value="F:pyridoxal phosphate binding"/>
    <property type="evidence" value="ECO:0007669"/>
    <property type="project" value="InterPro"/>
</dbReference>
<dbReference type="AlphaFoldDB" id="A0A1B7M251"/>
<sequence>MAASQFSPSRRSAVARFQVMDIVGDVDAMKAQGIDVISLGAGEPSGGAPAAVNREAARLHNLQAPVFNYTPSLGIKKLRQAIADHYRRWYDLDIGYESVAVTTGSSGAFVASFIAAFDVGDRVGLARPGYPAYRNILSALDVDVVDLPAGLETNFRFNVEKLAEFHAEQPLDGLILASPNNPTGTMVTRDDMRQLATWCGENGVRLVSDEIYHGITYGQDRGTSAWEFDRNSIVISSFSKYWGMPGWRLGWMLMPEDLEPAVSGLAGSISLCPPAAGQHAAIEAFSADAYTESDAEVAEFARTRQLVLDNVDRLGWRNAAPADGAFYYYAQPSEQVLARYGNTVAYAAAVLEHAHVALVPGVDFDGVDGGQYIRISFAAGYDNVARAIERIVEFNATIG</sequence>
<dbReference type="GO" id="GO:0006520">
    <property type="term" value="P:amino acid metabolic process"/>
    <property type="evidence" value="ECO:0007669"/>
    <property type="project" value="InterPro"/>
</dbReference>
<dbReference type="InterPro" id="IPR015421">
    <property type="entry name" value="PyrdxlP-dep_Trfase_major"/>
</dbReference>
<dbReference type="InterPro" id="IPR004838">
    <property type="entry name" value="NHTrfase_class1_PyrdxlP-BS"/>
</dbReference>
<dbReference type="EMBL" id="LXEY01000010">
    <property type="protein sequence ID" value="OAV62654.1"/>
    <property type="molecule type" value="Genomic_DNA"/>
</dbReference>
<evidence type="ECO:0000256" key="5">
    <source>
        <dbReference type="ARBA" id="ARBA00022898"/>
    </source>
</evidence>
<dbReference type="GO" id="GO:0008483">
    <property type="term" value="F:transaminase activity"/>
    <property type="evidence" value="ECO:0007669"/>
    <property type="project" value="UniProtKB-KW"/>
</dbReference>
<dbReference type="InterPro" id="IPR015424">
    <property type="entry name" value="PyrdxlP-dep_Trfase"/>
</dbReference>
<dbReference type="PANTHER" id="PTHR46383:SF2">
    <property type="entry name" value="AMINOTRANSFERASE"/>
    <property type="match status" value="1"/>
</dbReference>
<dbReference type="STRING" id="1837282.A6F49_05710"/>
<comment type="cofactor">
    <cofactor evidence="1 6">
        <name>pyridoxal 5'-phosphate</name>
        <dbReference type="ChEBI" id="CHEBI:597326"/>
    </cofactor>
</comment>
<comment type="similarity">
    <text evidence="2 6">Belongs to the class-I pyridoxal-phosphate-dependent aminotransferase family.</text>
</comment>
<dbReference type="RefSeq" id="WP_043056869.1">
    <property type="nucleotide sequence ID" value="NZ_LXEY01000010.1"/>
</dbReference>
<evidence type="ECO:0000313" key="8">
    <source>
        <dbReference type="EMBL" id="OAV62654.1"/>
    </source>
</evidence>
<dbReference type="EC" id="2.6.1.-" evidence="6"/>
<dbReference type="InterPro" id="IPR004839">
    <property type="entry name" value="Aminotransferase_I/II_large"/>
</dbReference>
<dbReference type="CDD" id="cd00609">
    <property type="entry name" value="AAT_like"/>
    <property type="match status" value="1"/>
</dbReference>
<evidence type="ECO:0000256" key="2">
    <source>
        <dbReference type="ARBA" id="ARBA00007441"/>
    </source>
</evidence>
<evidence type="ECO:0000256" key="6">
    <source>
        <dbReference type="RuleBase" id="RU000481"/>
    </source>
</evidence>
<keyword evidence="5" id="KW-0663">Pyridoxal phosphate</keyword>
<evidence type="ECO:0000256" key="3">
    <source>
        <dbReference type="ARBA" id="ARBA00022576"/>
    </source>
</evidence>
<feature type="domain" description="Aminotransferase class I/classII large" evidence="7">
    <location>
        <begin position="35"/>
        <end position="391"/>
    </location>
</feature>
<reference evidence="8 9" key="1">
    <citation type="submission" date="2016-04" db="EMBL/GenBank/DDBJ databases">
        <title>First whole genome shotgun sequence of the bacterium Enteractinococcus sp. strain UASWS1574.</title>
        <authorList>
            <person name="Crovadore J."/>
            <person name="Chablais R."/>
            <person name="Lefort F."/>
        </authorList>
    </citation>
    <scope>NUCLEOTIDE SEQUENCE [LARGE SCALE GENOMIC DNA]</scope>
    <source>
        <strain evidence="8 9">UASWS1574</strain>
    </source>
</reference>
<organism evidence="8 9">
    <name type="scientific">Enteractinococcus helveticum</name>
    <dbReference type="NCBI Taxonomy" id="1837282"/>
    <lineage>
        <taxon>Bacteria</taxon>
        <taxon>Bacillati</taxon>
        <taxon>Actinomycetota</taxon>
        <taxon>Actinomycetes</taxon>
        <taxon>Micrococcales</taxon>
        <taxon>Micrococcaceae</taxon>
    </lineage>
</organism>
<proteinExistence type="inferred from homology"/>
<comment type="caution">
    <text evidence="8">The sequence shown here is derived from an EMBL/GenBank/DDBJ whole genome shotgun (WGS) entry which is preliminary data.</text>
</comment>
<evidence type="ECO:0000256" key="1">
    <source>
        <dbReference type="ARBA" id="ARBA00001933"/>
    </source>
</evidence>
<protein>
    <recommendedName>
        <fullName evidence="6">Aminotransferase</fullName>
        <ecNumber evidence="6">2.6.1.-</ecNumber>
    </recommendedName>
</protein>
<gene>
    <name evidence="8" type="ORF">A6F49_05710</name>
</gene>
<dbReference type="SUPFAM" id="SSF53383">
    <property type="entry name" value="PLP-dependent transferases"/>
    <property type="match status" value="1"/>
</dbReference>
<accession>A0A1B7M251</accession>
<dbReference type="Pfam" id="PF00155">
    <property type="entry name" value="Aminotran_1_2"/>
    <property type="match status" value="1"/>
</dbReference>
<name>A0A1B7M251_9MICC</name>
<keyword evidence="9" id="KW-1185">Reference proteome</keyword>
<dbReference type="Gene3D" id="3.40.640.10">
    <property type="entry name" value="Type I PLP-dependent aspartate aminotransferase-like (Major domain)"/>
    <property type="match status" value="1"/>
</dbReference>
<keyword evidence="4 6" id="KW-0808">Transferase</keyword>
<dbReference type="InterPro" id="IPR050596">
    <property type="entry name" value="AspAT/PAT-like"/>
</dbReference>
<keyword evidence="3 6" id="KW-0032">Aminotransferase</keyword>
<dbReference type="OrthoDB" id="4436468at2"/>
<evidence type="ECO:0000259" key="7">
    <source>
        <dbReference type="Pfam" id="PF00155"/>
    </source>
</evidence>
<dbReference type="Proteomes" id="UP000078292">
    <property type="component" value="Unassembled WGS sequence"/>
</dbReference>
<evidence type="ECO:0000256" key="4">
    <source>
        <dbReference type="ARBA" id="ARBA00022679"/>
    </source>
</evidence>
<evidence type="ECO:0000313" key="9">
    <source>
        <dbReference type="Proteomes" id="UP000078292"/>
    </source>
</evidence>
<dbReference type="PROSITE" id="PS00105">
    <property type="entry name" value="AA_TRANSFER_CLASS_1"/>
    <property type="match status" value="1"/>
</dbReference>
<dbReference type="PANTHER" id="PTHR46383">
    <property type="entry name" value="ASPARTATE AMINOTRANSFERASE"/>
    <property type="match status" value="1"/>
</dbReference>